<gene>
    <name evidence="2" type="ORF">KK488_16685</name>
</gene>
<keyword evidence="3" id="KW-1185">Reference proteome</keyword>
<evidence type="ECO:0000259" key="1">
    <source>
        <dbReference type="Pfam" id="PF03061"/>
    </source>
</evidence>
<dbReference type="CDD" id="cd03443">
    <property type="entry name" value="PaaI_thioesterase"/>
    <property type="match status" value="1"/>
</dbReference>
<comment type="caution">
    <text evidence="2">The sequence shown here is derived from an EMBL/GenBank/DDBJ whole genome shotgun (WGS) entry which is preliminary data.</text>
</comment>
<evidence type="ECO:0000313" key="3">
    <source>
        <dbReference type="Proteomes" id="UP001138757"/>
    </source>
</evidence>
<dbReference type="AlphaFoldDB" id="A0A9X1IST8"/>
<dbReference type="Proteomes" id="UP001138757">
    <property type="component" value="Unassembled WGS sequence"/>
</dbReference>
<dbReference type="Pfam" id="PF03061">
    <property type="entry name" value="4HBT"/>
    <property type="match status" value="1"/>
</dbReference>
<reference evidence="2" key="1">
    <citation type="submission" date="2021-05" db="EMBL/GenBank/DDBJ databases">
        <title>Genome of Sphingobium sp. strain.</title>
        <authorList>
            <person name="Fan R."/>
        </authorList>
    </citation>
    <scope>NUCLEOTIDE SEQUENCE</scope>
    <source>
        <strain evidence="2">H33</strain>
    </source>
</reference>
<sequence length="184" mass="20183">MRRFTPCSPVARRVTRPDEAIHPETEPSGEDAHFRALERLYASAPINRLFPSRLHIPAPGEARIQFDVAPAYFHAAGATHGTLYFKMLDDAAFYAANSLVSDRFLLTTAFNLLFTKPLKAGPIIAEGRWLSGKRRVYVAEARLIDGDGEEVGRGTGTFMRSTIPLASLPGYSTSNGDEQSLSEA</sequence>
<dbReference type="RefSeq" id="WP_214624836.1">
    <property type="nucleotide sequence ID" value="NZ_JAHGAW010000011.1"/>
</dbReference>
<dbReference type="InterPro" id="IPR029069">
    <property type="entry name" value="HotDog_dom_sf"/>
</dbReference>
<name>A0A9X1IST8_9SPHN</name>
<evidence type="ECO:0000313" key="2">
    <source>
        <dbReference type="EMBL" id="MBT2188594.1"/>
    </source>
</evidence>
<dbReference type="GO" id="GO:0016790">
    <property type="term" value="F:thiolester hydrolase activity"/>
    <property type="evidence" value="ECO:0007669"/>
    <property type="project" value="UniProtKB-ARBA"/>
</dbReference>
<feature type="domain" description="Thioesterase" evidence="1">
    <location>
        <begin position="77"/>
        <end position="151"/>
    </location>
</feature>
<proteinExistence type="predicted"/>
<accession>A0A9X1IST8</accession>
<organism evidence="2 3">
    <name type="scientific">Sphingobium nicotianae</name>
    <dbReference type="NCBI Taxonomy" id="2782607"/>
    <lineage>
        <taxon>Bacteria</taxon>
        <taxon>Pseudomonadati</taxon>
        <taxon>Pseudomonadota</taxon>
        <taxon>Alphaproteobacteria</taxon>
        <taxon>Sphingomonadales</taxon>
        <taxon>Sphingomonadaceae</taxon>
        <taxon>Sphingobium</taxon>
    </lineage>
</organism>
<dbReference type="SUPFAM" id="SSF54637">
    <property type="entry name" value="Thioesterase/thiol ester dehydrase-isomerase"/>
    <property type="match status" value="1"/>
</dbReference>
<dbReference type="InterPro" id="IPR006683">
    <property type="entry name" value="Thioestr_dom"/>
</dbReference>
<dbReference type="EMBL" id="JAHGAW010000011">
    <property type="protein sequence ID" value="MBT2188594.1"/>
    <property type="molecule type" value="Genomic_DNA"/>
</dbReference>
<dbReference type="Gene3D" id="3.10.129.10">
    <property type="entry name" value="Hotdog Thioesterase"/>
    <property type="match status" value="1"/>
</dbReference>
<protein>
    <submittedName>
        <fullName evidence="2">PaaI family thioesterase</fullName>
    </submittedName>
</protein>